<protein>
    <submittedName>
        <fullName evidence="2">LAGLIDADG family homing endonuclease</fullName>
    </submittedName>
</protein>
<sequence>MTALDNQSLAFTLGFIAGEGSFYLTTTVDDRYAYNLDIGPRFSLTMGVYEEDLLNQFRSRFALGSVTSDSKGYRWVLSSRDERHTLRELIEEHVASGSLFTTSKKHEAFETWSEALDILEPGYSLSKSDLEELVQLKDDINYMSAPSSLSADELIAVIEDADQP</sequence>
<feature type="domain" description="Homing endonuclease LAGLIDADG" evidence="1">
    <location>
        <begin position="13"/>
        <end position="115"/>
    </location>
</feature>
<dbReference type="InterPro" id="IPR004860">
    <property type="entry name" value="LAGLIDADG_dom"/>
</dbReference>
<keyword evidence="3" id="KW-1185">Reference proteome</keyword>
<dbReference type="RefSeq" id="WP_248648792.1">
    <property type="nucleotide sequence ID" value="NZ_CP096659.1"/>
</dbReference>
<dbReference type="Gene3D" id="3.10.28.10">
    <property type="entry name" value="Homing endonucleases"/>
    <property type="match status" value="1"/>
</dbReference>
<evidence type="ECO:0000313" key="3">
    <source>
        <dbReference type="Proteomes" id="UP000830729"/>
    </source>
</evidence>
<dbReference type="EMBL" id="CP096659">
    <property type="protein sequence ID" value="UPV72732.1"/>
    <property type="molecule type" value="Genomic_DNA"/>
</dbReference>
<keyword evidence="2" id="KW-0540">Nuclease</keyword>
<dbReference type="AlphaFoldDB" id="A0A8U0HNX5"/>
<name>A0A8U0HNX5_9EURY</name>
<evidence type="ECO:0000259" key="1">
    <source>
        <dbReference type="Pfam" id="PF00961"/>
    </source>
</evidence>
<dbReference type="InterPro" id="IPR027434">
    <property type="entry name" value="Homing_endonucl"/>
</dbReference>
<dbReference type="Proteomes" id="UP000830729">
    <property type="component" value="Chromosome"/>
</dbReference>
<organism evidence="2 3">
    <name type="scientific">Halorussus limi</name>
    <dbReference type="NCBI Taxonomy" id="2938695"/>
    <lineage>
        <taxon>Archaea</taxon>
        <taxon>Methanobacteriati</taxon>
        <taxon>Methanobacteriota</taxon>
        <taxon>Stenosarchaea group</taxon>
        <taxon>Halobacteria</taxon>
        <taxon>Halobacteriales</taxon>
        <taxon>Haladaptataceae</taxon>
        <taxon>Halorussus</taxon>
    </lineage>
</organism>
<accession>A0A8U0HNX5</accession>
<gene>
    <name evidence="2" type="ORF">M0R89_09240</name>
</gene>
<proteinExistence type="predicted"/>
<dbReference type="GeneID" id="72185381"/>
<keyword evidence="2" id="KW-0255">Endonuclease</keyword>
<dbReference type="KEGG" id="halx:M0R89_09240"/>
<keyword evidence="2" id="KW-0378">Hydrolase</keyword>
<dbReference type="Pfam" id="PF00961">
    <property type="entry name" value="LAGLIDADG_1"/>
    <property type="match status" value="1"/>
</dbReference>
<dbReference type="GO" id="GO:0004519">
    <property type="term" value="F:endonuclease activity"/>
    <property type="evidence" value="ECO:0007669"/>
    <property type="project" value="UniProtKB-KW"/>
</dbReference>
<dbReference type="SUPFAM" id="SSF55608">
    <property type="entry name" value="Homing endonucleases"/>
    <property type="match status" value="1"/>
</dbReference>
<reference evidence="2 3" key="1">
    <citation type="submission" date="2022-04" db="EMBL/GenBank/DDBJ databases">
        <title>Diverse halophilic archaea isolated from saline environments.</title>
        <authorList>
            <person name="Cui H.-L."/>
        </authorList>
    </citation>
    <scope>NUCLEOTIDE SEQUENCE [LARGE SCALE GENOMIC DNA]</scope>
    <source>
        <strain evidence="2 3">XZYJT49</strain>
    </source>
</reference>
<evidence type="ECO:0000313" key="2">
    <source>
        <dbReference type="EMBL" id="UPV72732.1"/>
    </source>
</evidence>